<organism evidence="1 2">
    <name type="scientific">Rhodofomes roseus</name>
    <dbReference type="NCBI Taxonomy" id="34475"/>
    <lineage>
        <taxon>Eukaryota</taxon>
        <taxon>Fungi</taxon>
        <taxon>Dikarya</taxon>
        <taxon>Basidiomycota</taxon>
        <taxon>Agaricomycotina</taxon>
        <taxon>Agaricomycetes</taxon>
        <taxon>Polyporales</taxon>
        <taxon>Rhodofomes</taxon>
    </lineage>
</organism>
<dbReference type="STRING" id="34475.A0A4Y9XV40"/>
<evidence type="ECO:0000313" key="1">
    <source>
        <dbReference type="EMBL" id="TFY54006.1"/>
    </source>
</evidence>
<evidence type="ECO:0000313" key="2">
    <source>
        <dbReference type="Proteomes" id="UP000298390"/>
    </source>
</evidence>
<gene>
    <name evidence="1" type="ORF">EVJ58_g9119</name>
</gene>
<dbReference type="EMBL" id="SEKV01000749">
    <property type="protein sequence ID" value="TFY54006.1"/>
    <property type="molecule type" value="Genomic_DNA"/>
</dbReference>
<dbReference type="AlphaFoldDB" id="A0A4Y9XV40"/>
<name>A0A4Y9XV40_9APHY</name>
<accession>A0A4Y9XV40</accession>
<comment type="caution">
    <text evidence="1">The sequence shown here is derived from an EMBL/GenBank/DDBJ whole genome shotgun (WGS) entry which is preliminary data.</text>
</comment>
<reference evidence="1 2" key="1">
    <citation type="submission" date="2019-01" db="EMBL/GenBank/DDBJ databases">
        <title>Genome sequencing of the rare red list fungi Fomitopsis rosea.</title>
        <authorList>
            <person name="Buettner E."/>
            <person name="Kellner H."/>
        </authorList>
    </citation>
    <scope>NUCLEOTIDE SEQUENCE [LARGE SCALE GENOMIC DNA]</scope>
    <source>
        <strain evidence="1 2">DSM 105464</strain>
    </source>
</reference>
<sequence length="110" mass="12013">MLGHFGGFAADAVLGGENLQIPKNAFTSSSDPYDVFYCLNLWLTPVTVTSDTYAVNHYRGPEYLQVRLRIQPQVVFRSLHIDGQVIQAPDPDIIALHAACARIAHMSGAA</sequence>
<dbReference type="Proteomes" id="UP000298390">
    <property type="component" value="Unassembled WGS sequence"/>
</dbReference>
<protein>
    <submittedName>
        <fullName evidence="1">Uncharacterized protein</fullName>
    </submittedName>
</protein>
<proteinExistence type="predicted"/>